<dbReference type="InterPro" id="IPR009057">
    <property type="entry name" value="Homeodomain-like_sf"/>
</dbReference>
<feature type="compositionally biased region" description="Low complexity" evidence="5">
    <location>
        <begin position="25"/>
        <end position="47"/>
    </location>
</feature>
<keyword evidence="1" id="KW-0805">Transcription regulation</keyword>
<evidence type="ECO:0000313" key="8">
    <source>
        <dbReference type="Proteomes" id="UP000824151"/>
    </source>
</evidence>
<dbReference type="SUPFAM" id="SSF48498">
    <property type="entry name" value="Tetracyclin repressor-like, C-terminal domain"/>
    <property type="match status" value="1"/>
</dbReference>
<dbReference type="Gene3D" id="1.10.357.10">
    <property type="entry name" value="Tetracycline Repressor, domain 2"/>
    <property type="match status" value="1"/>
</dbReference>
<evidence type="ECO:0000256" key="2">
    <source>
        <dbReference type="ARBA" id="ARBA00023125"/>
    </source>
</evidence>
<dbReference type="PANTHER" id="PTHR30055">
    <property type="entry name" value="HTH-TYPE TRANSCRIPTIONAL REGULATOR RUTR"/>
    <property type="match status" value="1"/>
</dbReference>
<keyword evidence="2 4" id="KW-0238">DNA-binding</keyword>
<accession>A0A9D1URG8</accession>
<sequence length="256" mass="27807">MSGPHALGSTLRPDDRRACNGPLPATSTDTGTGTEAGTGTDTAAGTAWPVARRRGRPGYDRETLIRICVETFNRHGYEATSMGMLGQALGLCKSAIYHHVDSKEKILDTALERALTAVESVLEGAHCLGLSPARELEEVLAGCVHAVDASLPHMTLLMRLRGNSELERRAIHRRQALERRICELIARAQAEGEIREDVDADTTSWMVMGIITSLVEWYSPERVTSVEDLAEKVVRMALGGFRQAPAPPSPGPLMRN</sequence>
<dbReference type="InterPro" id="IPR036271">
    <property type="entry name" value="Tet_transcr_reg_TetR-rel_C_sf"/>
</dbReference>
<dbReference type="SUPFAM" id="SSF46689">
    <property type="entry name" value="Homeodomain-like"/>
    <property type="match status" value="1"/>
</dbReference>
<dbReference type="InterPro" id="IPR050109">
    <property type="entry name" value="HTH-type_TetR-like_transc_reg"/>
</dbReference>
<dbReference type="AlphaFoldDB" id="A0A9D1URG8"/>
<organism evidence="7 8">
    <name type="scientific">Candidatus Nesterenkonia stercoripullorum</name>
    <dbReference type="NCBI Taxonomy" id="2838701"/>
    <lineage>
        <taxon>Bacteria</taxon>
        <taxon>Bacillati</taxon>
        <taxon>Actinomycetota</taxon>
        <taxon>Actinomycetes</taxon>
        <taxon>Micrococcales</taxon>
        <taxon>Micrococcaceae</taxon>
        <taxon>Nesterenkonia</taxon>
    </lineage>
</organism>
<evidence type="ECO:0000313" key="7">
    <source>
        <dbReference type="EMBL" id="HIW98962.1"/>
    </source>
</evidence>
<gene>
    <name evidence="7" type="ORF">H9871_02350</name>
</gene>
<keyword evidence="3" id="KW-0804">Transcription</keyword>
<dbReference type="Pfam" id="PF00440">
    <property type="entry name" value="TetR_N"/>
    <property type="match status" value="1"/>
</dbReference>
<feature type="DNA-binding region" description="H-T-H motif" evidence="4">
    <location>
        <begin position="81"/>
        <end position="100"/>
    </location>
</feature>
<dbReference type="Proteomes" id="UP000824151">
    <property type="component" value="Unassembled WGS sequence"/>
</dbReference>
<evidence type="ECO:0000256" key="5">
    <source>
        <dbReference type="SAM" id="MobiDB-lite"/>
    </source>
</evidence>
<dbReference type="GO" id="GO:0003700">
    <property type="term" value="F:DNA-binding transcription factor activity"/>
    <property type="evidence" value="ECO:0007669"/>
    <property type="project" value="TreeGrafter"/>
</dbReference>
<dbReference type="EMBL" id="DXGD01000089">
    <property type="protein sequence ID" value="HIW98962.1"/>
    <property type="molecule type" value="Genomic_DNA"/>
</dbReference>
<proteinExistence type="predicted"/>
<protein>
    <submittedName>
        <fullName evidence="7">TetR/AcrR family transcriptional regulator</fullName>
    </submittedName>
</protein>
<dbReference type="PROSITE" id="PS50977">
    <property type="entry name" value="HTH_TETR_2"/>
    <property type="match status" value="1"/>
</dbReference>
<dbReference type="Pfam" id="PF17932">
    <property type="entry name" value="TetR_C_24"/>
    <property type="match status" value="1"/>
</dbReference>
<evidence type="ECO:0000256" key="1">
    <source>
        <dbReference type="ARBA" id="ARBA00023015"/>
    </source>
</evidence>
<feature type="domain" description="HTH tetR-type" evidence="6">
    <location>
        <begin position="58"/>
        <end position="118"/>
    </location>
</feature>
<feature type="region of interest" description="Disordered" evidence="5">
    <location>
        <begin position="1"/>
        <end position="54"/>
    </location>
</feature>
<reference evidence="7" key="2">
    <citation type="submission" date="2021-04" db="EMBL/GenBank/DDBJ databases">
        <authorList>
            <person name="Gilroy R."/>
        </authorList>
    </citation>
    <scope>NUCLEOTIDE SEQUENCE</scope>
    <source>
        <strain evidence="7">ChiHejej3B27-3195</strain>
    </source>
</reference>
<evidence type="ECO:0000259" key="6">
    <source>
        <dbReference type="PROSITE" id="PS50977"/>
    </source>
</evidence>
<dbReference type="GO" id="GO:0000976">
    <property type="term" value="F:transcription cis-regulatory region binding"/>
    <property type="evidence" value="ECO:0007669"/>
    <property type="project" value="TreeGrafter"/>
</dbReference>
<dbReference type="Gene3D" id="1.10.10.60">
    <property type="entry name" value="Homeodomain-like"/>
    <property type="match status" value="1"/>
</dbReference>
<comment type="caution">
    <text evidence="7">The sequence shown here is derived from an EMBL/GenBank/DDBJ whole genome shotgun (WGS) entry which is preliminary data.</text>
</comment>
<dbReference type="PANTHER" id="PTHR30055:SF234">
    <property type="entry name" value="HTH-TYPE TRANSCRIPTIONAL REGULATOR BETI"/>
    <property type="match status" value="1"/>
</dbReference>
<evidence type="ECO:0000256" key="3">
    <source>
        <dbReference type="ARBA" id="ARBA00023163"/>
    </source>
</evidence>
<dbReference type="InterPro" id="IPR041490">
    <property type="entry name" value="KstR2_TetR_C"/>
</dbReference>
<name>A0A9D1URG8_9MICC</name>
<reference evidence="7" key="1">
    <citation type="journal article" date="2021" name="PeerJ">
        <title>Extensive microbial diversity within the chicken gut microbiome revealed by metagenomics and culture.</title>
        <authorList>
            <person name="Gilroy R."/>
            <person name="Ravi A."/>
            <person name="Getino M."/>
            <person name="Pursley I."/>
            <person name="Horton D.L."/>
            <person name="Alikhan N.F."/>
            <person name="Baker D."/>
            <person name="Gharbi K."/>
            <person name="Hall N."/>
            <person name="Watson M."/>
            <person name="Adriaenssens E.M."/>
            <person name="Foster-Nyarko E."/>
            <person name="Jarju S."/>
            <person name="Secka A."/>
            <person name="Antonio M."/>
            <person name="Oren A."/>
            <person name="Chaudhuri R.R."/>
            <person name="La Ragione R."/>
            <person name="Hildebrand F."/>
            <person name="Pallen M.J."/>
        </authorList>
    </citation>
    <scope>NUCLEOTIDE SEQUENCE</scope>
    <source>
        <strain evidence="7">ChiHejej3B27-3195</strain>
    </source>
</reference>
<dbReference type="InterPro" id="IPR001647">
    <property type="entry name" value="HTH_TetR"/>
</dbReference>
<evidence type="ECO:0000256" key="4">
    <source>
        <dbReference type="PROSITE-ProRule" id="PRU00335"/>
    </source>
</evidence>